<dbReference type="EMBL" id="GGEC01012229">
    <property type="protein sequence ID" value="MBW92712.1"/>
    <property type="molecule type" value="Transcribed_RNA"/>
</dbReference>
<organism evidence="1">
    <name type="scientific">Rhizophora mucronata</name>
    <name type="common">Asiatic mangrove</name>
    <dbReference type="NCBI Taxonomy" id="61149"/>
    <lineage>
        <taxon>Eukaryota</taxon>
        <taxon>Viridiplantae</taxon>
        <taxon>Streptophyta</taxon>
        <taxon>Embryophyta</taxon>
        <taxon>Tracheophyta</taxon>
        <taxon>Spermatophyta</taxon>
        <taxon>Magnoliopsida</taxon>
        <taxon>eudicotyledons</taxon>
        <taxon>Gunneridae</taxon>
        <taxon>Pentapetalae</taxon>
        <taxon>rosids</taxon>
        <taxon>fabids</taxon>
        <taxon>Malpighiales</taxon>
        <taxon>Rhizophoraceae</taxon>
        <taxon>Rhizophora</taxon>
    </lineage>
</organism>
<accession>A0A2P2JGW5</accession>
<proteinExistence type="predicted"/>
<sequence>MHNCKTAFSGHDKLWVLNVPVKGNEFITFLCKIMSFCNYLALKIPCCPFPILQL</sequence>
<dbReference type="AlphaFoldDB" id="A0A2P2JGW5"/>
<evidence type="ECO:0000313" key="1">
    <source>
        <dbReference type="EMBL" id="MBW92712.1"/>
    </source>
</evidence>
<protein>
    <submittedName>
        <fullName evidence="1">Uncharacterized protein</fullName>
    </submittedName>
</protein>
<name>A0A2P2JGW5_RHIMU</name>
<reference evidence="1" key="1">
    <citation type="submission" date="2018-02" db="EMBL/GenBank/DDBJ databases">
        <title>Rhizophora mucronata_Transcriptome.</title>
        <authorList>
            <person name="Meera S.P."/>
            <person name="Sreeshan A."/>
            <person name="Augustine A."/>
        </authorList>
    </citation>
    <scope>NUCLEOTIDE SEQUENCE</scope>
    <source>
        <tissue evidence="1">Leaf</tissue>
    </source>
</reference>